<accession>A0A7W8FUI9</accession>
<dbReference type="EMBL" id="JACHHE010000007">
    <property type="protein sequence ID" value="MBB5181181.1"/>
    <property type="molecule type" value="Genomic_DNA"/>
</dbReference>
<dbReference type="InterPro" id="IPR029063">
    <property type="entry name" value="SAM-dependent_MTases_sf"/>
</dbReference>
<proteinExistence type="predicted"/>
<name>A0A7W8FUI9_9BACL</name>
<dbReference type="RefSeq" id="WP_241666154.1">
    <property type="nucleotide sequence ID" value="NZ_JACHHE010000007.1"/>
</dbReference>
<dbReference type="InterPro" id="IPR000241">
    <property type="entry name" value="RlmKL-like_Mtase"/>
</dbReference>
<keyword evidence="2" id="KW-0489">Methyltransferase</keyword>
<sequence>MTLPTLDNEFIYTYAYTPDEEALCFLEMRALFGEDTSRKIVKSQRSLDPSRSPFIKERIEVLYEDDQLDGLIEQLKAIHMGQQRFKVLFVKINGLSGTAKVEYQEKRSIEHRIGQAIEGTADMHEPDVIFGLMPLGGRWYFGYYTAAEAIWFKHLKKPRQYSTALSTKVARAVANIAVPKISGVRAIDPCCGIGTVLVEGLSMGMDIVGRDLNPLVVDGSIENIAHFGLSGEVGHGPISDVSSHYDVAIIDMPYNLFTSTSSADQLSILTHAADFADKMVLVTMDNLDPMIDAAGFDIIDRCIAKKAGFTREIVVCLKRPAR</sequence>
<keyword evidence="2" id="KW-0808">Transferase</keyword>
<feature type="domain" description="Ribosomal RNA large subunit methyltransferase K/L-like methyltransferase" evidence="1">
    <location>
        <begin position="157"/>
        <end position="269"/>
    </location>
</feature>
<organism evidence="2 3">
    <name type="scientific">Planococcus koreensis</name>
    <dbReference type="NCBI Taxonomy" id="112331"/>
    <lineage>
        <taxon>Bacteria</taxon>
        <taxon>Bacillati</taxon>
        <taxon>Bacillota</taxon>
        <taxon>Bacilli</taxon>
        <taxon>Bacillales</taxon>
        <taxon>Caryophanaceae</taxon>
        <taxon>Planococcus</taxon>
    </lineage>
</organism>
<evidence type="ECO:0000313" key="3">
    <source>
        <dbReference type="Proteomes" id="UP000525923"/>
    </source>
</evidence>
<evidence type="ECO:0000313" key="2">
    <source>
        <dbReference type="EMBL" id="MBB5181181.1"/>
    </source>
</evidence>
<reference evidence="2 3" key="1">
    <citation type="submission" date="2020-08" db="EMBL/GenBank/DDBJ databases">
        <title>Genomic Encyclopedia of Type Strains, Phase IV (KMG-IV): sequencing the most valuable type-strain genomes for metagenomic binning, comparative biology and taxonomic classification.</title>
        <authorList>
            <person name="Goeker M."/>
        </authorList>
    </citation>
    <scope>NUCLEOTIDE SEQUENCE [LARGE SCALE GENOMIC DNA]</scope>
    <source>
        <strain evidence="2 3">DSM 15895</strain>
    </source>
</reference>
<dbReference type="Gene3D" id="3.40.50.150">
    <property type="entry name" value="Vaccinia Virus protein VP39"/>
    <property type="match status" value="1"/>
</dbReference>
<evidence type="ECO:0000259" key="1">
    <source>
        <dbReference type="Pfam" id="PF01170"/>
    </source>
</evidence>
<dbReference type="PANTHER" id="PTHR14911:SF13">
    <property type="entry name" value="TRNA (GUANINE(6)-N2)-METHYLTRANSFERASE THUMP3"/>
    <property type="match status" value="1"/>
</dbReference>
<dbReference type="AlphaFoldDB" id="A0A7W8FUI9"/>
<gene>
    <name evidence="2" type="ORF">HNQ44_002646</name>
</gene>
<dbReference type="Pfam" id="PF01170">
    <property type="entry name" value="UPF0020"/>
    <property type="match status" value="1"/>
</dbReference>
<keyword evidence="3" id="KW-1185">Reference proteome</keyword>
<protein>
    <submittedName>
        <fullName evidence="2">tRNA G10 N-methylase Trm11</fullName>
    </submittedName>
</protein>
<dbReference type="GO" id="GO:0030488">
    <property type="term" value="P:tRNA methylation"/>
    <property type="evidence" value="ECO:0007669"/>
    <property type="project" value="TreeGrafter"/>
</dbReference>
<dbReference type="GO" id="GO:0016423">
    <property type="term" value="F:tRNA (guanine) methyltransferase activity"/>
    <property type="evidence" value="ECO:0007669"/>
    <property type="project" value="TreeGrafter"/>
</dbReference>
<comment type="caution">
    <text evidence="2">The sequence shown here is derived from an EMBL/GenBank/DDBJ whole genome shotgun (WGS) entry which is preliminary data.</text>
</comment>
<dbReference type="PANTHER" id="PTHR14911">
    <property type="entry name" value="THUMP DOMAIN-CONTAINING"/>
    <property type="match status" value="1"/>
</dbReference>
<dbReference type="SUPFAM" id="SSF53335">
    <property type="entry name" value="S-adenosyl-L-methionine-dependent methyltransferases"/>
    <property type="match status" value="1"/>
</dbReference>
<dbReference type="Proteomes" id="UP000525923">
    <property type="component" value="Unassembled WGS sequence"/>
</dbReference>